<evidence type="ECO:0000256" key="14">
    <source>
        <dbReference type="PROSITE-ProRule" id="PRU00076"/>
    </source>
</evidence>
<dbReference type="PROSITE" id="PS01187">
    <property type="entry name" value="EGF_CA"/>
    <property type="match status" value="1"/>
</dbReference>
<gene>
    <name evidence="17" type="ORF">DH2020_007217</name>
</gene>
<dbReference type="InterPro" id="IPR000742">
    <property type="entry name" value="EGF"/>
</dbReference>
<evidence type="ECO:0000256" key="1">
    <source>
        <dbReference type="ARBA" id="ARBA00004479"/>
    </source>
</evidence>
<dbReference type="Pfam" id="PF07645">
    <property type="entry name" value="EGF_CA"/>
    <property type="match status" value="1"/>
</dbReference>
<comment type="subcellular location">
    <subcellularLocation>
        <location evidence="1">Membrane</location>
        <topology evidence="1">Single-pass type I membrane protein</topology>
    </subcellularLocation>
</comment>
<evidence type="ECO:0000256" key="4">
    <source>
        <dbReference type="ARBA" id="ARBA00022679"/>
    </source>
</evidence>
<keyword evidence="18" id="KW-1185">Reference proteome</keyword>
<dbReference type="Gene3D" id="1.10.510.10">
    <property type="entry name" value="Transferase(Phosphotransferase) domain 1"/>
    <property type="match status" value="1"/>
</dbReference>
<dbReference type="Pfam" id="PF08488">
    <property type="entry name" value="WAK"/>
    <property type="match status" value="1"/>
</dbReference>
<dbReference type="Pfam" id="PF13947">
    <property type="entry name" value="GUB_WAK_bind"/>
    <property type="match status" value="1"/>
</dbReference>
<reference evidence="17 18" key="1">
    <citation type="journal article" date="2021" name="Comput. Struct. Biotechnol. J.">
        <title>De novo genome assembly of the potent medicinal plant Rehmannia glutinosa using nanopore technology.</title>
        <authorList>
            <person name="Ma L."/>
            <person name="Dong C."/>
            <person name="Song C."/>
            <person name="Wang X."/>
            <person name="Zheng X."/>
            <person name="Niu Y."/>
            <person name="Chen S."/>
            <person name="Feng W."/>
        </authorList>
    </citation>
    <scope>NUCLEOTIDE SEQUENCE [LARGE SCALE GENOMIC DNA]</scope>
    <source>
        <strain evidence="17">DH-2019</strain>
    </source>
</reference>
<evidence type="ECO:0000256" key="8">
    <source>
        <dbReference type="ARBA" id="ARBA00022777"/>
    </source>
</evidence>
<dbReference type="PANTHER" id="PTHR27005:SF283">
    <property type="entry name" value="OS02G0633066 PROTEIN"/>
    <property type="match status" value="1"/>
</dbReference>
<comment type="caution">
    <text evidence="14">Lacks conserved residue(s) required for the propagation of feature annotation.</text>
</comment>
<evidence type="ECO:0000256" key="3">
    <source>
        <dbReference type="ARBA" id="ARBA00022536"/>
    </source>
</evidence>
<dbReference type="PROSITE" id="PS00010">
    <property type="entry name" value="ASX_HYDROXYL"/>
    <property type="match status" value="1"/>
</dbReference>
<dbReference type="SMART" id="SM00181">
    <property type="entry name" value="EGF"/>
    <property type="match status" value="2"/>
</dbReference>
<keyword evidence="13" id="KW-0325">Glycoprotein</keyword>
<feature type="disulfide bond" evidence="14">
    <location>
        <begin position="282"/>
        <end position="292"/>
    </location>
</feature>
<keyword evidence="6" id="KW-0732">Signal</keyword>
<keyword evidence="3 14" id="KW-0245">EGF-like domain</keyword>
<evidence type="ECO:0000256" key="11">
    <source>
        <dbReference type="ARBA" id="ARBA00023136"/>
    </source>
</evidence>
<evidence type="ECO:0000313" key="17">
    <source>
        <dbReference type="EMBL" id="KAK6114948.1"/>
    </source>
</evidence>
<keyword evidence="12 14" id="KW-1015">Disulfide bond</keyword>
<dbReference type="InterPro" id="IPR000719">
    <property type="entry name" value="Prot_kinase_dom"/>
</dbReference>
<dbReference type="SUPFAM" id="SSF57196">
    <property type="entry name" value="EGF/Laminin"/>
    <property type="match status" value="1"/>
</dbReference>
<accession>A0ABR0TXE9</accession>
<comment type="caution">
    <text evidence="17">The sequence shown here is derived from an EMBL/GenBank/DDBJ whole genome shotgun (WGS) entry which is preliminary data.</text>
</comment>
<dbReference type="InterPro" id="IPR013695">
    <property type="entry name" value="WAK"/>
</dbReference>
<sequence length="705" mass="78157">MFFILSTKTNSAQIPNPSCPTTCGNLTVHFPFGTSSNCSLDDSFLITCDQNYSPPKPFLNPGTVEILDISLPDGQIRIASSIASDCYDDSGQQINGTISELTLSKFTISSSLNKFAAVGCDTYALVEGSNDWNQMSAGCVSWCDSIENVANKTCSGIGCCQTSIPKGVKDFLVDIRSFRNHSRVRGFNPCGYAFVVENEGFEFSSSDLEDLGNRKSVPVVLDWSVGNVTCEEGRRNISSFACRSNHSECSDSSSGIGYYCRCLEGFEGNPYLVGGCQDINECEKMDPCEGICTNLEGSYSCSCPNGFEGDGKKDGDGCHAKSHTTLFYIASVETRELTVFTQFRPAFMVPAVGSSWIFWRRKQKKVVKLRQNLFFRNGGKLLQHMQSRQQTLQVFTAEDMKMATNSYDETKVLSRYQHLTYKGILFDGTNRIVTVEKHDELDDADIEAFITKIVIFSQINHRNMVKLLGCCLETQVPLLVYEHITVKTLYDYIHDDVLARSLSWDIRLKIAAETAGALAYVHSAASVPIIHGCLTSSSILLNHVYNVKLCDFALNCTDNSLTTRCTGVLGYLDPEYMDSGRHTPKTDVYSFGVVLTELLTGEKVMSSEWPEKYLAQHFVTLIRGGNLVRILDRRLDTNGKIEQLTEVAKLAERCLSVSSLDRPTMKEVVIGLENAISRNSSSTTVCTNSSQQTTTRRVVRRNMSL</sequence>
<keyword evidence="10" id="KW-1133">Transmembrane helix</keyword>
<evidence type="ECO:0000256" key="5">
    <source>
        <dbReference type="ARBA" id="ARBA00022692"/>
    </source>
</evidence>
<evidence type="ECO:0000259" key="15">
    <source>
        <dbReference type="PROSITE" id="PS50011"/>
    </source>
</evidence>
<dbReference type="InterPro" id="IPR025287">
    <property type="entry name" value="WAK_GUB"/>
</dbReference>
<organism evidence="17 18">
    <name type="scientific">Rehmannia glutinosa</name>
    <name type="common">Chinese foxglove</name>
    <dbReference type="NCBI Taxonomy" id="99300"/>
    <lineage>
        <taxon>Eukaryota</taxon>
        <taxon>Viridiplantae</taxon>
        <taxon>Streptophyta</taxon>
        <taxon>Embryophyta</taxon>
        <taxon>Tracheophyta</taxon>
        <taxon>Spermatophyta</taxon>
        <taxon>Magnoliopsida</taxon>
        <taxon>eudicotyledons</taxon>
        <taxon>Gunneridae</taxon>
        <taxon>Pentapetalae</taxon>
        <taxon>asterids</taxon>
        <taxon>lamiids</taxon>
        <taxon>Lamiales</taxon>
        <taxon>Orobanchaceae</taxon>
        <taxon>Rehmannieae</taxon>
        <taxon>Rehmannia</taxon>
    </lineage>
</organism>
<keyword evidence="5" id="KW-0812">Transmembrane</keyword>
<evidence type="ECO:0008006" key="19">
    <source>
        <dbReference type="Google" id="ProtNLM"/>
    </source>
</evidence>
<dbReference type="InterPro" id="IPR001245">
    <property type="entry name" value="Ser-Thr/Tyr_kinase_cat_dom"/>
</dbReference>
<dbReference type="InterPro" id="IPR000152">
    <property type="entry name" value="EGF-type_Asp/Asn_hydroxyl_site"/>
</dbReference>
<evidence type="ECO:0000256" key="13">
    <source>
        <dbReference type="ARBA" id="ARBA00023180"/>
    </source>
</evidence>
<keyword evidence="4" id="KW-0808">Transferase</keyword>
<dbReference type="Proteomes" id="UP001318860">
    <property type="component" value="Unassembled WGS sequence"/>
</dbReference>
<dbReference type="Pfam" id="PF07714">
    <property type="entry name" value="PK_Tyr_Ser-Thr"/>
    <property type="match status" value="1"/>
</dbReference>
<dbReference type="SMART" id="SM00179">
    <property type="entry name" value="EGF_CA"/>
    <property type="match status" value="1"/>
</dbReference>
<keyword evidence="2" id="KW-0723">Serine/threonine-protein kinase</keyword>
<keyword evidence="7" id="KW-0547">Nucleotide-binding</keyword>
<evidence type="ECO:0000256" key="12">
    <source>
        <dbReference type="ARBA" id="ARBA00023157"/>
    </source>
</evidence>
<evidence type="ECO:0000313" key="18">
    <source>
        <dbReference type="Proteomes" id="UP001318860"/>
    </source>
</evidence>
<keyword evidence="9" id="KW-0067">ATP-binding</keyword>
<evidence type="ECO:0000256" key="9">
    <source>
        <dbReference type="ARBA" id="ARBA00022840"/>
    </source>
</evidence>
<name>A0ABR0TXE9_REHGL</name>
<dbReference type="PROSITE" id="PS50011">
    <property type="entry name" value="PROTEIN_KINASE_DOM"/>
    <property type="match status" value="1"/>
</dbReference>
<dbReference type="InterPro" id="IPR045274">
    <property type="entry name" value="WAK-like"/>
</dbReference>
<evidence type="ECO:0000256" key="6">
    <source>
        <dbReference type="ARBA" id="ARBA00022729"/>
    </source>
</evidence>
<keyword evidence="11" id="KW-0472">Membrane</keyword>
<dbReference type="SUPFAM" id="SSF56112">
    <property type="entry name" value="Protein kinase-like (PK-like)"/>
    <property type="match status" value="1"/>
</dbReference>
<dbReference type="InterPro" id="IPR001881">
    <property type="entry name" value="EGF-like_Ca-bd_dom"/>
</dbReference>
<evidence type="ECO:0000256" key="2">
    <source>
        <dbReference type="ARBA" id="ARBA00022527"/>
    </source>
</evidence>
<dbReference type="InterPro" id="IPR011009">
    <property type="entry name" value="Kinase-like_dom_sf"/>
</dbReference>
<evidence type="ECO:0000259" key="16">
    <source>
        <dbReference type="PROSITE" id="PS50026"/>
    </source>
</evidence>
<feature type="domain" description="Protein kinase" evidence="15">
    <location>
        <begin position="396"/>
        <end position="676"/>
    </location>
</feature>
<protein>
    <recommendedName>
        <fullName evidence="19">Wall-associated receptor kinase-like protein</fullName>
    </recommendedName>
</protein>
<dbReference type="PANTHER" id="PTHR27005">
    <property type="entry name" value="WALL-ASSOCIATED RECEPTOR KINASE-LIKE 21"/>
    <property type="match status" value="1"/>
</dbReference>
<dbReference type="PROSITE" id="PS50026">
    <property type="entry name" value="EGF_3"/>
    <property type="match status" value="1"/>
</dbReference>
<dbReference type="InterPro" id="IPR018097">
    <property type="entry name" value="EGF_Ca-bd_CS"/>
</dbReference>
<dbReference type="Gene3D" id="2.10.25.10">
    <property type="entry name" value="Laminin"/>
    <property type="match status" value="1"/>
</dbReference>
<dbReference type="InterPro" id="IPR049883">
    <property type="entry name" value="NOTCH1_EGF-like"/>
</dbReference>
<dbReference type="CDD" id="cd00054">
    <property type="entry name" value="EGF_CA"/>
    <property type="match status" value="1"/>
</dbReference>
<dbReference type="Gene3D" id="3.30.200.20">
    <property type="entry name" value="Phosphorylase Kinase, domain 1"/>
    <property type="match status" value="1"/>
</dbReference>
<evidence type="ECO:0000256" key="10">
    <source>
        <dbReference type="ARBA" id="ARBA00022989"/>
    </source>
</evidence>
<keyword evidence="8" id="KW-0418">Kinase</keyword>
<proteinExistence type="predicted"/>
<feature type="domain" description="EGF-like" evidence="16">
    <location>
        <begin position="278"/>
        <end position="319"/>
    </location>
</feature>
<evidence type="ECO:0000256" key="7">
    <source>
        <dbReference type="ARBA" id="ARBA00022741"/>
    </source>
</evidence>
<dbReference type="EMBL" id="JABTTQ020003506">
    <property type="protein sequence ID" value="KAK6114948.1"/>
    <property type="molecule type" value="Genomic_DNA"/>
</dbReference>